<feature type="domain" description="PD-(D/E)XK endonuclease-like" evidence="1">
    <location>
        <begin position="763"/>
        <end position="962"/>
    </location>
</feature>
<dbReference type="InterPro" id="IPR038726">
    <property type="entry name" value="PDDEXK_AddAB-type"/>
</dbReference>
<name>A0ABW1SAI8_9PROT</name>
<dbReference type="SUPFAM" id="SSF52540">
    <property type="entry name" value="P-loop containing nucleoside triphosphate hydrolases"/>
    <property type="match status" value="1"/>
</dbReference>
<keyword evidence="3" id="KW-1185">Reference proteome</keyword>
<dbReference type="NCBIfam" id="TIGR02786">
    <property type="entry name" value="addB_alphas"/>
    <property type="match status" value="1"/>
</dbReference>
<reference evidence="3" key="1">
    <citation type="journal article" date="2019" name="Int. J. Syst. Evol. Microbiol.">
        <title>The Global Catalogue of Microorganisms (GCM) 10K type strain sequencing project: providing services to taxonomists for standard genome sequencing and annotation.</title>
        <authorList>
            <consortium name="The Broad Institute Genomics Platform"/>
            <consortium name="The Broad Institute Genome Sequencing Center for Infectious Disease"/>
            <person name="Wu L."/>
            <person name="Ma J."/>
        </authorList>
    </citation>
    <scope>NUCLEOTIDE SEQUENCE [LARGE SCALE GENOMIC DNA]</scope>
    <source>
        <strain evidence="3">CGMCC-1.15741</strain>
    </source>
</reference>
<evidence type="ECO:0000259" key="1">
    <source>
        <dbReference type="Pfam" id="PF12705"/>
    </source>
</evidence>
<organism evidence="2 3">
    <name type="scientific">Ponticaulis profundi</name>
    <dbReference type="NCBI Taxonomy" id="2665222"/>
    <lineage>
        <taxon>Bacteria</taxon>
        <taxon>Pseudomonadati</taxon>
        <taxon>Pseudomonadota</taxon>
        <taxon>Alphaproteobacteria</taxon>
        <taxon>Hyphomonadales</taxon>
        <taxon>Hyphomonadaceae</taxon>
        <taxon>Ponticaulis</taxon>
    </lineage>
</organism>
<evidence type="ECO:0000313" key="3">
    <source>
        <dbReference type="Proteomes" id="UP001596303"/>
    </source>
</evidence>
<dbReference type="RefSeq" id="WP_377378576.1">
    <property type="nucleotide sequence ID" value="NZ_JBHSSW010000012.1"/>
</dbReference>
<dbReference type="Proteomes" id="UP001596303">
    <property type="component" value="Unassembled WGS sequence"/>
</dbReference>
<comment type="caution">
    <text evidence="2">The sequence shown here is derived from an EMBL/GenBank/DDBJ whole genome shotgun (WGS) entry which is preliminary data.</text>
</comment>
<dbReference type="InterPro" id="IPR027417">
    <property type="entry name" value="P-loop_NTPase"/>
</dbReference>
<accession>A0ABW1SAI8</accession>
<dbReference type="Pfam" id="PF12705">
    <property type="entry name" value="PDDEXK_1"/>
    <property type="match status" value="1"/>
</dbReference>
<sequence>MSGSLDTALFGDRRFFTLPPGSDFLGILAETLIEITDARRRPEALSDALIFVPNRRSARVLAGRLFDAMGGNAFLPPDIRPLGDAGDNDPALLGELADIDVRPSMPSGVRLGFLTRLVMSWHETRGIQLTLASASSVARDLARLLDQAALVGDVDWSKLEDIGLETDLAAHWQVSVDFLSIVSDLWPKILEENGFSDTSEKDRLAADAMRARWRRTPPQTPVIVAGSTGTSPSSRKLMEGAVQLPRGAVLFPGLDTEVDEQTWRAILESPSHPQHAFADTLEALKVELADVGLLPGFAEDGAMLPRRKLIQESLAPADATADWVNRLEGRAAPLSRRDMTEAGLEGLALIEAETEAEEADAIALMMRETLETEGKTAALVTPDAGLARRVSSHLKRWGLHVMPSQGIPLLRTRAGSFLVRLLDFVLDPGEPVALAAFLKHPLTIILETGQQDEAISFLERGVLRGLRRWDGLDDLYEWTGKAQDEAEETPWRARITVDDHNEVEALVYGIKKRAAPHLQTLHDMLASEDGFHLRRFVETLAELGDVLTKAEEVEGPSFLWSGEDGAALARFLEDVAAMADQLPPVARHDLKPLISTLGRDVRVPDALPSHPRLFIWGPLEARLQTCDLMILGSLNEGSWPEPPAVDGFLPRHIRAKIGMPDTEARIGLSAHDFAQLACSRDVVMTRAKRVDNKPSVASRWLWRLRILASGALESLDETDVRLTRSRAHILDWARAQHEIDEKIELVHPRPAPPARARPRNIRVTDVTTLIRDPYAYYARHILQLQPLDPLNTALGPREIGIAMHKALEDKDPLKQPYMTVEDLVDAFSQSLEEVGGDALFFAEREGIWLTAAHEYHTWLWARDQHVTARDFEISYVQDFEIPSGTITLRGRADLVERLDDESLAITDLKTGRPPSNKQVTSGLEPQLPLLAILASNGKASGRDDQPAMNGDVTELFYFGLGTKAGAQNLSDGRNGAPVPELIGEAESGFLSLMEQYADPSQPYLSGPRVKFLSRFGDYDRLARRGEWGDAGAEPGGDDA</sequence>
<dbReference type="InterPro" id="IPR011604">
    <property type="entry name" value="PDDEXK-like_dom_sf"/>
</dbReference>
<gene>
    <name evidence="2" type="primary">addB</name>
    <name evidence="2" type="ORF">ACFQDM_09920</name>
</gene>
<dbReference type="InterPro" id="IPR014153">
    <property type="entry name" value="Ds_break_AddB"/>
</dbReference>
<dbReference type="EMBL" id="JBHSSW010000012">
    <property type="protein sequence ID" value="MFC6198398.1"/>
    <property type="molecule type" value="Genomic_DNA"/>
</dbReference>
<proteinExistence type="predicted"/>
<dbReference type="Gene3D" id="3.90.320.10">
    <property type="match status" value="1"/>
</dbReference>
<evidence type="ECO:0000313" key="2">
    <source>
        <dbReference type="EMBL" id="MFC6198398.1"/>
    </source>
</evidence>
<protein>
    <submittedName>
        <fullName evidence="2">Double-strand break repair protein AddB</fullName>
    </submittedName>
</protein>